<dbReference type="GO" id="GO:0005524">
    <property type="term" value="F:ATP binding"/>
    <property type="evidence" value="ECO:0007669"/>
    <property type="project" value="UniProtKB-KW"/>
</dbReference>
<evidence type="ECO:0000259" key="8">
    <source>
        <dbReference type="PROSITE" id="PS50263"/>
    </source>
</evidence>
<dbReference type="HAMAP" id="MF_02090">
    <property type="entry name" value="NadE_glutamine_dep"/>
    <property type="match status" value="1"/>
</dbReference>
<dbReference type="InterPro" id="IPR003010">
    <property type="entry name" value="C-N_Hydrolase"/>
</dbReference>
<proteinExistence type="inferred from homology"/>
<evidence type="ECO:0000256" key="6">
    <source>
        <dbReference type="ARBA" id="ARBA00022840"/>
    </source>
</evidence>
<dbReference type="GO" id="GO:0009435">
    <property type="term" value="P:NAD+ biosynthetic process"/>
    <property type="evidence" value="ECO:0007669"/>
    <property type="project" value="UniProtKB-UniPathway"/>
</dbReference>
<dbReference type="GO" id="GO:0004359">
    <property type="term" value="F:glutaminase activity"/>
    <property type="evidence" value="ECO:0007669"/>
    <property type="project" value="InterPro"/>
</dbReference>
<gene>
    <name evidence="9" type="ORF">MNB_SUP05-5-962</name>
</gene>
<dbReference type="CDD" id="cd00553">
    <property type="entry name" value="NAD_synthase"/>
    <property type="match status" value="1"/>
</dbReference>
<dbReference type="NCBIfam" id="NF010588">
    <property type="entry name" value="PRK13981.1"/>
    <property type="match status" value="1"/>
</dbReference>
<dbReference type="CDD" id="cd07570">
    <property type="entry name" value="GAT_Gln-NAD-synth"/>
    <property type="match status" value="1"/>
</dbReference>
<dbReference type="GO" id="GO:0016740">
    <property type="term" value="F:transferase activity"/>
    <property type="evidence" value="ECO:0007669"/>
    <property type="project" value="UniProtKB-KW"/>
</dbReference>
<keyword evidence="4 9" id="KW-0436">Ligase</keyword>
<feature type="domain" description="CN hydrolase" evidence="8">
    <location>
        <begin position="5"/>
        <end position="245"/>
    </location>
</feature>
<dbReference type="FunFam" id="3.40.50.620:FF:000106">
    <property type="entry name" value="Glutamine-dependent NAD(+) synthetase"/>
    <property type="match status" value="1"/>
</dbReference>
<dbReference type="InterPro" id="IPR003694">
    <property type="entry name" value="NAD_synthase"/>
</dbReference>
<keyword evidence="9" id="KW-0315">Glutamine amidotransferase</keyword>
<evidence type="ECO:0000256" key="1">
    <source>
        <dbReference type="ARBA" id="ARBA00005188"/>
    </source>
</evidence>
<comment type="similarity">
    <text evidence="2">In the C-terminal section; belongs to the NAD synthetase family.</text>
</comment>
<dbReference type="SUPFAM" id="SSF52402">
    <property type="entry name" value="Adenine nucleotide alpha hydrolases-like"/>
    <property type="match status" value="1"/>
</dbReference>
<evidence type="ECO:0000256" key="7">
    <source>
        <dbReference type="ARBA" id="ARBA00023027"/>
    </source>
</evidence>
<dbReference type="EMBL" id="FPHJ01000041">
    <property type="protein sequence ID" value="SFV63980.1"/>
    <property type="molecule type" value="Genomic_DNA"/>
</dbReference>
<organism evidence="9">
    <name type="scientific">hydrothermal vent metagenome</name>
    <dbReference type="NCBI Taxonomy" id="652676"/>
    <lineage>
        <taxon>unclassified sequences</taxon>
        <taxon>metagenomes</taxon>
        <taxon>ecological metagenomes</taxon>
    </lineage>
</organism>
<dbReference type="InterPro" id="IPR036526">
    <property type="entry name" value="C-N_Hydrolase_sf"/>
</dbReference>
<dbReference type="PROSITE" id="PS50263">
    <property type="entry name" value="CN_HYDROLASE"/>
    <property type="match status" value="1"/>
</dbReference>
<protein>
    <recommendedName>
        <fullName evidence="3">NAD(+) synthase (glutamine-hydrolyzing)</fullName>
        <ecNumber evidence="3">6.3.5.1</ecNumber>
    </recommendedName>
</protein>
<comment type="pathway">
    <text evidence="1">Cofactor biosynthesis; NAD(+) biosynthesis; NAD(+) from deamido-NAD(+) (L-Gln route): step 1/1.</text>
</comment>
<evidence type="ECO:0000313" key="9">
    <source>
        <dbReference type="EMBL" id="SFV63980.1"/>
    </source>
</evidence>
<dbReference type="EC" id="6.3.5.1" evidence="3"/>
<dbReference type="Gene3D" id="3.40.50.620">
    <property type="entry name" value="HUPs"/>
    <property type="match status" value="1"/>
</dbReference>
<dbReference type="PANTHER" id="PTHR23090:SF9">
    <property type="entry name" value="GLUTAMINE-DEPENDENT NAD(+) SYNTHETASE"/>
    <property type="match status" value="1"/>
</dbReference>
<dbReference type="Gene3D" id="3.60.110.10">
    <property type="entry name" value="Carbon-nitrogen hydrolase"/>
    <property type="match status" value="1"/>
</dbReference>
<dbReference type="GO" id="GO:0005737">
    <property type="term" value="C:cytoplasm"/>
    <property type="evidence" value="ECO:0007669"/>
    <property type="project" value="InterPro"/>
</dbReference>
<dbReference type="PIRSF" id="PIRSF006630">
    <property type="entry name" value="NADS_GAT"/>
    <property type="match status" value="1"/>
</dbReference>
<evidence type="ECO:0000256" key="5">
    <source>
        <dbReference type="ARBA" id="ARBA00022741"/>
    </source>
</evidence>
<dbReference type="InterPro" id="IPR022310">
    <property type="entry name" value="NAD/GMP_synthase"/>
</dbReference>
<evidence type="ECO:0000256" key="4">
    <source>
        <dbReference type="ARBA" id="ARBA00022598"/>
    </source>
</evidence>
<evidence type="ECO:0000256" key="3">
    <source>
        <dbReference type="ARBA" id="ARBA00012743"/>
    </source>
</evidence>
<accession>A0A1W1CDN4</accession>
<dbReference type="NCBIfam" id="TIGR00552">
    <property type="entry name" value="nadE"/>
    <property type="match status" value="1"/>
</dbReference>
<dbReference type="PANTHER" id="PTHR23090">
    <property type="entry name" value="NH 3 /GLUTAMINE-DEPENDENT NAD + SYNTHETASE"/>
    <property type="match status" value="1"/>
</dbReference>
<dbReference type="SUPFAM" id="SSF56317">
    <property type="entry name" value="Carbon-nitrogen hydrolase"/>
    <property type="match status" value="1"/>
</dbReference>
<sequence>MSLSLKIKLAQISSRLGDIDFNSNKIIEISHKAYQEKNDCLVFPELFLTGYPPEDLLLRQSFIQDIENATKKIITHCANIPIIFGSVLQENNTLFNVAILIQDKNIKIYKKQYLPNYGVFDEKRYFSSGNKPLIFELKNTKIGVVICEDIWHKQPIKQTSNEGAEIIISIHSSPFEIDKHKQRLNIIKQRALENKIPIIYLNNIGGQDELLFDGGSFMVNHFGKQTHQLTFHNEEIKTINTEVLTSINIPQNKELIYQSLVLATKDYIKNNNFKTALLGLSGGIDSALTLAIVNDAIGAENINTVMMHSPYTAKISLDAAKEQADIMQIKHQIIDIKPIMESFSDTLKPFFHSLKEDTTEENIQARIRGTLLMALSNKIGSIVITTGNKSEMAVGYSTLYGDMVGGFAPLKDVPKTLVYQLAKYRNTISKIIPEIVITRPPSAELKENQTDQDSLPEYEILDEILFLLIEKRKSSSQIIQYGFKEEDVNKITNLVKQNEYKRQQSTIGVKITSNSFGKERRYPITNSFKC</sequence>
<reference evidence="9" key="1">
    <citation type="submission" date="2016-10" db="EMBL/GenBank/DDBJ databases">
        <authorList>
            <person name="de Groot N.N."/>
        </authorList>
    </citation>
    <scope>NUCLEOTIDE SEQUENCE</scope>
</reference>
<evidence type="ECO:0000256" key="2">
    <source>
        <dbReference type="ARBA" id="ARBA00007145"/>
    </source>
</evidence>
<keyword evidence="7" id="KW-0520">NAD</keyword>
<dbReference type="AlphaFoldDB" id="A0A1W1CDN4"/>
<name>A0A1W1CDN4_9ZZZZ</name>
<keyword evidence="9" id="KW-0808">Transferase</keyword>
<keyword evidence="6" id="KW-0067">ATP-binding</keyword>
<dbReference type="UniPathway" id="UPA00253">
    <property type="reaction ID" value="UER00334"/>
</dbReference>
<dbReference type="InterPro" id="IPR014445">
    <property type="entry name" value="Gln-dep_NAD_synthase"/>
</dbReference>
<dbReference type="Pfam" id="PF00795">
    <property type="entry name" value="CN_hydrolase"/>
    <property type="match status" value="1"/>
</dbReference>
<keyword evidence="5" id="KW-0547">Nucleotide-binding</keyword>
<dbReference type="Pfam" id="PF02540">
    <property type="entry name" value="NAD_synthase"/>
    <property type="match status" value="1"/>
</dbReference>
<dbReference type="InterPro" id="IPR014729">
    <property type="entry name" value="Rossmann-like_a/b/a_fold"/>
</dbReference>
<dbReference type="GO" id="GO:0003952">
    <property type="term" value="F:NAD+ synthase (glutamine-hydrolyzing) activity"/>
    <property type="evidence" value="ECO:0007669"/>
    <property type="project" value="UniProtKB-EC"/>
</dbReference>